<evidence type="ECO:0000256" key="1">
    <source>
        <dbReference type="SAM" id="Coils"/>
    </source>
</evidence>
<dbReference type="EMBL" id="JAVRHM010000005">
    <property type="protein sequence ID" value="MDT0689344.1"/>
    <property type="molecule type" value="Genomic_DNA"/>
</dbReference>
<gene>
    <name evidence="2" type="ORF">RM549_06075</name>
</gene>
<name>A0ABU3E022_9FLAO</name>
<feature type="coiled-coil region" evidence="1">
    <location>
        <begin position="208"/>
        <end position="242"/>
    </location>
</feature>
<evidence type="ECO:0000313" key="2">
    <source>
        <dbReference type="EMBL" id="MDT0689344.1"/>
    </source>
</evidence>
<dbReference type="RefSeq" id="WP_311682812.1">
    <property type="nucleotide sequence ID" value="NZ_JAVRHM010000005.1"/>
</dbReference>
<proteinExistence type="predicted"/>
<keyword evidence="1" id="KW-0175">Coiled coil</keyword>
<organism evidence="2 3">
    <name type="scientific">Autumnicola patrickiae</name>
    <dbReference type="NCBI Taxonomy" id="3075591"/>
    <lineage>
        <taxon>Bacteria</taxon>
        <taxon>Pseudomonadati</taxon>
        <taxon>Bacteroidota</taxon>
        <taxon>Flavobacteriia</taxon>
        <taxon>Flavobacteriales</taxon>
        <taxon>Flavobacteriaceae</taxon>
        <taxon>Autumnicola</taxon>
    </lineage>
</organism>
<evidence type="ECO:0000313" key="3">
    <source>
        <dbReference type="Proteomes" id="UP001261624"/>
    </source>
</evidence>
<comment type="caution">
    <text evidence="2">The sequence shown here is derived from an EMBL/GenBank/DDBJ whole genome shotgun (WGS) entry which is preliminary data.</text>
</comment>
<reference evidence="2 3" key="1">
    <citation type="submission" date="2023-09" db="EMBL/GenBank/DDBJ databases">
        <authorList>
            <person name="Rey-Velasco X."/>
        </authorList>
    </citation>
    <scope>NUCLEOTIDE SEQUENCE [LARGE SCALE GENOMIC DNA]</scope>
    <source>
        <strain evidence="2 3">F188</strain>
    </source>
</reference>
<accession>A0ABU3E022</accession>
<protein>
    <submittedName>
        <fullName evidence="2">Uncharacterized protein</fullName>
    </submittedName>
</protein>
<sequence>MKSVKLKITKKAYNLRLRVIRDLLKEELPELKVDSKLRSNNPQTWNFNNPAYLSTAIMDLEKLNLFDSYIEPIKELGIFPTKVPSLVLDQPTHLKLSKYIGDLRTATEGLIYGISQTIELNDENIVSIKIPPPKNFAELGKISTRLEKIFSQTIYHEDIGGSITIKNFDTGSYWIDILANSATTVTVIGGLAYSGAIVFKVYQEGRLLQEKVREMKISNEAAEEIEEKSDKEVDRIAEVEANYVYDKYYKSNKDPEQISRIKFALKELAVLNYNGGEIHPSLHSSKEIKETFPNYQRLEKIESRIEKLEQRTKKKK</sequence>
<dbReference type="Proteomes" id="UP001261624">
    <property type="component" value="Unassembled WGS sequence"/>
</dbReference>
<keyword evidence="3" id="KW-1185">Reference proteome</keyword>